<dbReference type="OMA" id="MVEACTL"/>
<proteinExistence type="predicted"/>
<comment type="subcellular location">
    <subcellularLocation>
        <location evidence="1">Membrane</location>
    </subcellularLocation>
</comment>
<keyword evidence="8" id="KW-1185">Reference proteome</keyword>
<sequence>MFPAFFSMACVCCATLVTLFGYFHLWKSASAPERYQLGFLLSAFAFILTNLFVFTAMTIENDLVGTILRQKQGKEIENLNSFDLYQCPGNPDVLPIT</sequence>
<dbReference type="Pfam" id="PF13664">
    <property type="entry name" value="DUF4149"/>
    <property type="match status" value="1"/>
</dbReference>
<evidence type="ECO:0000256" key="2">
    <source>
        <dbReference type="ARBA" id="ARBA00022692"/>
    </source>
</evidence>
<comment type="caution">
    <text evidence="7">The sequence shown here is derived from an EMBL/GenBank/DDBJ whole genome shotgun (WGS) entry which is preliminary data.</text>
</comment>
<dbReference type="EMBL" id="JABCRI010000022">
    <property type="protein sequence ID" value="KAF8378942.1"/>
    <property type="molecule type" value="Genomic_DNA"/>
</dbReference>
<accession>A0A835D0E2</accession>
<evidence type="ECO:0000313" key="7">
    <source>
        <dbReference type="EMBL" id="KAF8378942.1"/>
    </source>
</evidence>
<keyword evidence="2 5" id="KW-0812">Transmembrane</keyword>
<dbReference type="OrthoDB" id="1641132at2759"/>
<gene>
    <name evidence="7" type="ORF">HHK36_028367</name>
</gene>
<dbReference type="PANTHER" id="PTHR23241">
    <property type="entry name" value="LATE EMBRYOGENESIS ABUNDANT PLANTS LEA-RELATED"/>
    <property type="match status" value="1"/>
</dbReference>
<evidence type="ECO:0000256" key="3">
    <source>
        <dbReference type="ARBA" id="ARBA00022989"/>
    </source>
</evidence>
<evidence type="ECO:0000256" key="4">
    <source>
        <dbReference type="ARBA" id="ARBA00023136"/>
    </source>
</evidence>
<protein>
    <recommendedName>
        <fullName evidence="6">TMEM205-like domain-containing protein</fullName>
    </recommendedName>
</protein>
<feature type="transmembrane region" description="Helical" evidence="5">
    <location>
        <begin position="6"/>
        <end position="25"/>
    </location>
</feature>
<reference evidence="7 8" key="1">
    <citation type="submission" date="2020-04" db="EMBL/GenBank/DDBJ databases">
        <title>Plant Genome Project.</title>
        <authorList>
            <person name="Zhang R.-G."/>
        </authorList>
    </citation>
    <scope>NUCLEOTIDE SEQUENCE [LARGE SCALE GENOMIC DNA]</scope>
    <source>
        <strain evidence="7">YNK0</strain>
        <tissue evidence="7">Leaf</tissue>
    </source>
</reference>
<evidence type="ECO:0000259" key="6">
    <source>
        <dbReference type="Pfam" id="PF13664"/>
    </source>
</evidence>
<evidence type="ECO:0000256" key="5">
    <source>
        <dbReference type="SAM" id="Phobius"/>
    </source>
</evidence>
<dbReference type="InterPro" id="IPR053009">
    <property type="entry name" value="Xanthocillin_Biosynth-Assoc"/>
</dbReference>
<dbReference type="InterPro" id="IPR025423">
    <property type="entry name" value="TMEM205-like"/>
</dbReference>
<keyword evidence="4 5" id="KW-0472">Membrane</keyword>
<feature type="domain" description="TMEM205-like" evidence="6">
    <location>
        <begin position="1"/>
        <end position="60"/>
    </location>
</feature>
<dbReference type="GO" id="GO:0016020">
    <property type="term" value="C:membrane"/>
    <property type="evidence" value="ECO:0007669"/>
    <property type="project" value="UniProtKB-SubCell"/>
</dbReference>
<dbReference type="Proteomes" id="UP000655225">
    <property type="component" value="Unassembled WGS sequence"/>
</dbReference>
<evidence type="ECO:0000313" key="8">
    <source>
        <dbReference type="Proteomes" id="UP000655225"/>
    </source>
</evidence>
<dbReference type="PANTHER" id="PTHR23241:SF102">
    <property type="entry name" value="LD23009P"/>
    <property type="match status" value="1"/>
</dbReference>
<name>A0A835D0E2_TETSI</name>
<dbReference type="AlphaFoldDB" id="A0A835D0E2"/>
<evidence type="ECO:0000256" key="1">
    <source>
        <dbReference type="ARBA" id="ARBA00004370"/>
    </source>
</evidence>
<keyword evidence="3 5" id="KW-1133">Transmembrane helix</keyword>
<feature type="transmembrane region" description="Helical" evidence="5">
    <location>
        <begin position="37"/>
        <end position="59"/>
    </location>
</feature>
<organism evidence="7 8">
    <name type="scientific">Tetracentron sinense</name>
    <name type="common">Spur-leaf</name>
    <dbReference type="NCBI Taxonomy" id="13715"/>
    <lineage>
        <taxon>Eukaryota</taxon>
        <taxon>Viridiplantae</taxon>
        <taxon>Streptophyta</taxon>
        <taxon>Embryophyta</taxon>
        <taxon>Tracheophyta</taxon>
        <taxon>Spermatophyta</taxon>
        <taxon>Magnoliopsida</taxon>
        <taxon>Trochodendrales</taxon>
        <taxon>Trochodendraceae</taxon>
        <taxon>Tetracentron</taxon>
    </lineage>
</organism>